<evidence type="ECO:0000313" key="8">
    <source>
        <dbReference type="EMBL" id="QEX20235.1"/>
    </source>
</evidence>
<evidence type="ECO:0000256" key="5">
    <source>
        <dbReference type="PROSITE-ProRule" id="PRU10137"/>
    </source>
</evidence>
<dbReference type="InterPro" id="IPR011109">
    <property type="entry name" value="DNA_bind_recombinase_dom"/>
</dbReference>
<dbReference type="InterPro" id="IPR006119">
    <property type="entry name" value="Resolv_N"/>
</dbReference>
<gene>
    <name evidence="8" type="ORF">FRZ61_01510</name>
</gene>
<evidence type="ECO:0000256" key="2">
    <source>
        <dbReference type="ARBA" id="ARBA00023125"/>
    </source>
</evidence>
<dbReference type="Pfam" id="PF00239">
    <property type="entry name" value="Resolvase"/>
    <property type="match status" value="1"/>
</dbReference>
<proteinExistence type="predicted"/>
<dbReference type="InterPro" id="IPR050639">
    <property type="entry name" value="SSR_resolvase"/>
</dbReference>
<dbReference type="Gene3D" id="3.40.50.1390">
    <property type="entry name" value="Resolvase, N-terminal catalytic domain"/>
    <property type="match status" value="1"/>
</dbReference>
<dbReference type="Proteomes" id="UP000325797">
    <property type="component" value="Chromosome"/>
</dbReference>
<evidence type="ECO:0000259" key="7">
    <source>
        <dbReference type="PROSITE" id="PS51737"/>
    </source>
</evidence>
<evidence type="ECO:0000256" key="4">
    <source>
        <dbReference type="PIRSR" id="PIRSR606118-50"/>
    </source>
</evidence>
<dbReference type="OrthoDB" id="7475655at2"/>
<dbReference type="GO" id="GO:0003677">
    <property type="term" value="F:DNA binding"/>
    <property type="evidence" value="ECO:0007669"/>
    <property type="project" value="UniProtKB-KW"/>
</dbReference>
<dbReference type="AlphaFoldDB" id="A0A5J6MU16"/>
<evidence type="ECO:0000313" key="9">
    <source>
        <dbReference type="Proteomes" id="UP000325797"/>
    </source>
</evidence>
<dbReference type="SUPFAM" id="SSF53041">
    <property type="entry name" value="Resolvase-like"/>
    <property type="match status" value="1"/>
</dbReference>
<dbReference type="PROSITE" id="PS00397">
    <property type="entry name" value="RECOMBINASES_1"/>
    <property type="match status" value="1"/>
</dbReference>
<evidence type="ECO:0000256" key="1">
    <source>
        <dbReference type="ARBA" id="ARBA00022908"/>
    </source>
</evidence>
<dbReference type="PANTHER" id="PTHR30461:SF23">
    <property type="entry name" value="DNA RECOMBINASE-RELATED"/>
    <property type="match status" value="1"/>
</dbReference>
<evidence type="ECO:0000259" key="6">
    <source>
        <dbReference type="PROSITE" id="PS51736"/>
    </source>
</evidence>
<name>A0A5J6MU16_9PROT</name>
<protein>
    <submittedName>
        <fullName evidence="8">Recombinase RecB</fullName>
    </submittedName>
</protein>
<feature type="domain" description="Recombinase" evidence="7">
    <location>
        <begin position="164"/>
        <end position="298"/>
    </location>
</feature>
<dbReference type="GO" id="GO:0000150">
    <property type="term" value="F:DNA strand exchange activity"/>
    <property type="evidence" value="ECO:0007669"/>
    <property type="project" value="InterPro"/>
</dbReference>
<feature type="domain" description="Resolvase/invertase-type recombinase catalytic" evidence="6">
    <location>
        <begin position="8"/>
        <end position="156"/>
    </location>
</feature>
<dbReference type="GO" id="GO:0015074">
    <property type="term" value="P:DNA integration"/>
    <property type="evidence" value="ECO:0007669"/>
    <property type="project" value="UniProtKB-KW"/>
</dbReference>
<dbReference type="InterPro" id="IPR025827">
    <property type="entry name" value="Zn_ribbon_recom_dom"/>
</dbReference>
<dbReference type="KEGG" id="hadh:FRZ61_01510"/>
<dbReference type="SMART" id="SM00857">
    <property type="entry name" value="Resolvase"/>
    <property type="match status" value="1"/>
</dbReference>
<dbReference type="InterPro" id="IPR038109">
    <property type="entry name" value="DNA_bind_recomb_sf"/>
</dbReference>
<dbReference type="PROSITE" id="PS51736">
    <property type="entry name" value="RECOMBINASES_3"/>
    <property type="match status" value="1"/>
</dbReference>
<keyword evidence="1" id="KW-0229">DNA integration</keyword>
<dbReference type="Pfam" id="PF13408">
    <property type="entry name" value="Zn_ribbon_recom"/>
    <property type="match status" value="1"/>
</dbReference>
<organism evidence="8 9">
    <name type="scientific">Hypericibacter adhaerens</name>
    <dbReference type="NCBI Taxonomy" id="2602016"/>
    <lineage>
        <taxon>Bacteria</taxon>
        <taxon>Pseudomonadati</taxon>
        <taxon>Pseudomonadota</taxon>
        <taxon>Alphaproteobacteria</taxon>
        <taxon>Rhodospirillales</taxon>
        <taxon>Dongiaceae</taxon>
        <taxon>Hypericibacter</taxon>
    </lineage>
</organism>
<dbReference type="PROSITE" id="PS51737">
    <property type="entry name" value="RECOMBINASE_DNA_BIND"/>
    <property type="match status" value="1"/>
</dbReference>
<keyword evidence="3" id="KW-0233">DNA recombination</keyword>
<accession>A0A5J6MU16</accession>
<keyword evidence="9" id="KW-1185">Reference proteome</keyword>
<sequence length="524" mass="58208">MTSKPVTRVALYVRVSTRRQAEAGMSIEDQTSRLSAHCRDRDWLIAETYEDPGHTAKTLNRPALKRLLADAERKPKKFDMVLAIDNSRLSRVTGQFLTIHGLLAKNSIDLACLNLPDGAGPEGKLVATLMASFSEYENMRRAERVQQVMESNAENGYWNGGHPPFGYRTIEAAVAGKTRVRKQLEIDPKEADIVRRIFQLRLEGADSRGPLGVQRIAKHLSKSNILGRSGKPWSVQAVHDILRDTTYVGKHPYRLFHLDGASEKNTELRAVTYMPCPEILDQDIFDKVQAVINGADANIKPARLTNGSLMLTGLLFCERCGAMMHIITGKSGRYRYYACGERHRTAGEGCTTPNLPLATVEEAVAEAILRLMLGPDRIPALAMAIQRALKDAKAPTEADLRSKQAALTESARRLKSILDRIIDAKGTALKHLEKFLEREQSVYDRLFQETTALRSRVRERIPSMRPAHYPALAGLVTRTLKEGSLVLRQGIARLLIERIEFDGSVLKLSPKGLVIGEASLSFAA</sequence>
<dbReference type="PANTHER" id="PTHR30461">
    <property type="entry name" value="DNA-INVERTASE FROM LAMBDOID PROPHAGE"/>
    <property type="match status" value="1"/>
</dbReference>
<dbReference type="Pfam" id="PF07508">
    <property type="entry name" value="Recombinase"/>
    <property type="match status" value="1"/>
</dbReference>
<evidence type="ECO:0000256" key="3">
    <source>
        <dbReference type="ARBA" id="ARBA00023172"/>
    </source>
</evidence>
<dbReference type="Gene3D" id="3.90.1750.20">
    <property type="entry name" value="Putative Large Serine Recombinase, Chain B, Domain 2"/>
    <property type="match status" value="1"/>
</dbReference>
<dbReference type="InterPro" id="IPR036162">
    <property type="entry name" value="Resolvase-like_N_sf"/>
</dbReference>
<keyword evidence="2" id="KW-0238">DNA-binding</keyword>
<feature type="active site" description="O-(5'-phospho-DNA)-serine intermediate" evidence="4 5">
    <location>
        <position position="16"/>
    </location>
</feature>
<dbReference type="EMBL" id="CP042582">
    <property type="protein sequence ID" value="QEX20235.1"/>
    <property type="molecule type" value="Genomic_DNA"/>
</dbReference>
<dbReference type="InterPro" id="IPR006118">
    <property type="entry name" value="Recombinase_CS"/>
</dbReference>
<reference evidence="8 9" key="1">
    <citation type="submission" date="2019-08" db="EMBL/GenBank/DDBJ databases">
        <title>Hyperibacter terrae gen. nov., sp. nov. and Hyperibacter viscosus sp. nov., two new members in the family Rhodospirillaceae isolated from the rhizosphere of Hypericum perforatum.</title>
        <authorList>
            <person name="Noviana Z."/>
        </authorList>
    </citation>
    <scope>NUCLEOTIDE SEQUENCE [LARGE SCALE GENOMIC DNA]</scope>
    <source>
        <strain evidence="8 9">R5959</strain>
    </source>
</reference>
<dbReference type="CDD" id="cd00338">
    <property type="entry name" value="Ser_Recombinase"/>
    <property type="match status" value="1"/>
</dbReference>